<accession>A0A8I1M6B0</accession>
<proteinExistence type="predicted"/>
<keyword evidence="1" id="KW-1133">Transmembrane helix</keyword>
<evidence type="ECO:0000259" key="2">
    <source>
        <dbReference type="Pfam" id="PF00534"/>
    </source>
</evidence>
<dbReference type="InterPro" id="IPR028098">
    <property type="entry name" value="Glyco_trans_4-like_N"/>
</dbReference>
<dbReference type="RefSeq" id="WP_206926844.1">
    <property type="nucleotide sequence ID" value="NZ_JAEKJW010000001.1"/>
</dbReference>
<organism evidence="4 5">
    <name type="scientific">Thalassospira povalilytica</name>
    <dbReference type="NCBI Taxonomy" id="732237"/>
    <lineage>
        <taxon>Bacteria</taxon>
        <taxon>Pseudomonadati</taxon>
        <taxon>Pseudomonadota</taxon>
        <taxon>Alphaproteobacteria</taxon>
        <taxon>Rhodospirillales</taxon>
        <taxon>Thalassospiraceae</taxon>
        <taxon>Thalassospira</taxon>
    </lineage>
</organism>
<feature type="domain" description="Glycosyl transferase family 1" evidence="2">
    <location>
        <begin position="194"/>
        <end position="366"/>
    </location>
</feature>
<keyword evidence="1" id="KW-0812">Transmembrane</keyword>
<dbReference type="Gene3D" id="3.40.50.2000">
    <property type="entry name" value="Glycogen Phosphorylase B"/>
    <property type="match status" value="2"/>
</dbReference>
<dbReference type="Pfam" id="PF00534">
    <property type="entry name" value="Glycos_transf_1"/>
    <property type="match status" value="1"/>
</dbReference>
<dbReference type="Pfam" id="PF13439">
    <property type="entry name" value="Glyco_transf_4"/>
    <property type="match status" value="1"/>
</dbReference>
<dbReference type="GO" id="GO:0016757">
    <property type="term" value="F:glycosyltransferase activity"/>
    <property type="evidence" value="ECO:0007669"/>
    <property type="project" value="InterPro"/>
</dbReference>
<dbReference type="PANTHER" id="PTHR12526:SF623">
    <property type="entry name" value="WABG"/>
    <property type="match status" value="1"/>
</dbReference>
<protein>
    <submittedName>
        <fullName evidence="4">Glycosyltransferase</fullName>
    </submittedName>
</protein>
<feature type="transmembrane region" description="Helical" evidence="1">
    <location>
        <begin position="73"/>
        <end position="93"/>
    </location>
</feature>
<name>A0A8I1M6B0_9PROT</name>
<sequence>MTDVTKILLVIRSLERGGTERHLLRTIPSVSNAHNRIEIFCFERPGELASSMKALGVNVVTPPLSGWLHHVPLALKPFSTVWTCLYFLIYIFFSNPKIIHFFLPAAYLLLGPVSLLHLRSKKIMSRRSLSKYLEKYPRLICKIEQSLHRRMDLILANSNSVFQELEQNEHVPHEKLRLIYNGVSVITGDAKKHRDDVRAEFGLPDDTVVLITVANLLPYKGHADLVEACGIVAATHKKQFRWALLAIGNDNVGLKATLEMHAAKLGIADNVHFVGKRTDIDRCLEAADIGVLVSHEEGFSNAILEGMAAGLPMIVSDVGGNPEAVVHNETGLVVPVKSSTKLAEAIEYLYLNRDLAAKMGEAGRKRAISNFSIERSAKGYAAVYDSLK</sequence>
<gene>
    <name evidence="4" type="ORF">JF547_05575</name>
</gene>
<keyword evidence="4" id="KW-0808">Transferase</keyword>
<feature type="transmembrane region" description="Helical" evidence="1">
    <location>
        <begin position="99"/>
        <end position="118"/>
    </location>
</feature>
<dbReference type="Proteomes" id="UP000664405">
    <property type="component" value="Unassembled WGS sequence"/>
</dbReference>
<dbReference type="PANTHER" id="PTHR12526">
    <property type="entry name" value="GLYCOSYLTRANSFERASE"/>
    <property type="match status" value="1"/>
</dbReference>
<dbReference type="InterPro" id="IPR001296">
    <property type="entry name" value="Glyco_trans_1"/>
</dbReference>
<dbReference type="AlphaFoldDB" id="A0A8I1M6B0"/>
<evidence type="ECO:0000256" key="1">
    <source>
        <dbReference type="SAM" id="Phobius"/>
    </source>
</evidence>
<evidence type="ECO:0000259" key="3">
    <source>
        <dbReference type="Pfam" id="PF13439"/>
    </source>
</evidence>
<feature type="domain" description="Glycosyltransferase subfamily 4-like N-terminal" evidence="3">
    <location>
        <begin position="17"/>
        <end position="184"/>
    </location>
</feature>
<evidence type="ECO:0000313" key="5">
    <source>
        <dbReference type="Proteomes" id="UP000664405"/>
    </source>
</evidence>
<dbReference type="EMBL" id="JAEKJW010000001">
    <property type="protein sequence ID" value="MBN8195933.1"/>
    <property type="molecule type" value="Genomic_DNA"/>
</dbReference>
<comment type="caution">
    <text evidence="4">The sequence shown here is derived from an EMBL/GenBank/DDBJ whole genome shotgun (WGS) entry which is preliminary data.</text>
</comment>
<evidence type="ECO:0000313" key="4">
    <source>
        <dbReference type="EMBL" id="MBN8195933.1"/>
    </source>
</evidence>
<dbReference type="SUPFAM" id="SSF53756">
    <property type="entry name" value="UDP-Glycosyltransferase/glycogen phosphorylase"/>
    <property type="match status" value="1"/>
</dbReference>
<reference evidence="4" key="1">
    <citation type="submission" date="2020-12" db="EMBL/GenBank/DDBJ databases">
        <title>Oil enriched cultivation method for isolating marine PHA-producing bacteria.</title>
        <authorList>
            <person name="Zheng W."/>
            <person name="Yu S."/>
            <person name="Huang Y."/>
        </authorList>
    </citation>
    <scope>NUCLEOTIDE SEQUENCE</scope>
    <source>
        <strain evidence="4">SY-2-3</strain>
    </source>
</reference>
<keyword evidence="1" id="KW-0472">Membrane</keyword>